<dbReference type="InterPro" id="IPR007122">
    <property type="entry name" value="Villin/Gelsolin"/>
</dbReference>
<dbReference type="PANTHER" id="PTHR11977">
    <property type="entry name" value="VILLIN"/>
    <property type="match status" value="1"/>
</dbReference>
<dbReference type="GO" id="GO:0005737">
    <property type="term" value="C:cytoplasm"/>
    <property type="evidence" value="ECO:0007669"/>
    <property type="project" value="TreeGrafter"/>
</dbReference>
<dbReference type="Proteomes" id="UP000054560">
    <property type="component" value="Unassembled WGS sequence"/>
</dbReference>
<dbReference type="GO" id="GO:0008154">
    <property type="term" value="P:actin polymerization or depolymerization"/>
    <property type="evidence" value="ECO:0007669"/>
    <property type="project" value="TreeGrafter"/>
</dbReference>
<evidence type="ECO:0000256" key="1">
    <source>
        <dbReference type="ARBA" id="ARBA00022737"/>
    </source>
</evidence>
<evidence type="ECO:0000313" key="3">
    <source>
        <dbReference type="EMBL" id="KNC71057.1"/>
    </source>
</evidence>
<accession>A0A0L0F2Y5</accession>
<dbReference type="GO" id="GO:0015629">
    <property type="term" value="C:actin cytoskeleton"/>
    <property type="evidence" value="ECO:0007669"/>
    <property type="project" value="TreeGrafter"/>
</dbReference>
<sequence length="153" mass="17298">SGLLDKQVLVCTQQQAYKTVELDTVLGDVPVQYREVQDYESEEFLDLWKPAMIVMSGGADSGFEKVEPVDYQPRLLHIKGKRNKMRCQAVPVELDSLNDGDVFILDKGLEIFQWNGTSAGIFEKRRAMEVSEFLKQQRHGKAEFQVSVQGNGS</sequence>
<gene>
    <name evidence="3" type="ORF">SARC_16408</name>
</gene>
<dbReference type="SUPFAM" id="SSF55753">
    <property type="entry name" value="Actin depolymerizing proteins"/>
    <property type="match status" value="2"/>
</dbReference>
<dbReference type="eggNOG" id="KOG0443">
    <property type="taxonomic scope" value="Eukaryota"/>
</dbReference>
<dbReference type="AlphaFoldDB" id="A0A0L0F2Y5"/>
<dbReference type="GO" id="GO:0051015">
    <property type="term" value="F:actin filament binding"/>
    <property type="evidence" value="ECO:0007669"/>
    <property type="project" value="InterPro"/>
</dbReference>
<feature type="domain" description="Gelsolin-like" evidence="2">
    <location>
        <begin position="88"/>
        <end position="151"/>
    </location>
</feature>
<organism evidence="3 4">
    <name type="scientific">Sphaeroforma arctica JP610</name>
    <dbReference type="NCBI Taxonomy" id="667725"/>
    <lineage>
        <taxon>Eukaryota</taxon>
        <taxon>Ichthyosporea</taxon>
        <taxon>Ichthyophonida</taxon>
        <taxon>Sphaeroforma</taxon>
    </lineage>
</organism>
<evidence type="ECO:0000259" key="2">
    <source>
        <dbReference type="Pfam" id="PF00626"/>
    </source>
</evidence>
<dbReference type="InterPro" id="IPR029006">
    <property type="entry name" value="ADF-H/Gelsolin-like_dom_sf"/>
</dbReference>
<dbReference type="SMART" id="SM00262">
    <property type="entry name" value="GEL"/>
    <property type="match status" value="1"/>
</dbReference>
<dbReference type="InterPro" id="IPR007123">
    <property type="entry name" value="Gelsolin-like_dom"/>
</dbReference>
<dbReference type="GeneID" id="25916912"/>
<dbReference type="RefSeq" id="XP_014144959.1">
    <property type="nucleotide sequence ID" value="XM_014289484.1"/>
</dbReference>
<dbReference type="EMBL" id="KQ249607">
    <property type="protein sequence ID" value="KNC71057.1"/>
    <property type="molecule type" value="Genomic_DNA"/>
</dbReference>
<dbReference type="PANTHER" id="PTHR11977:SF51">
    <property type="entry name" value="PROTEIN FLIGHTLESS-1 HOMOLOG"/>
    <property type="match status" value="1"/>
</dbReference>
<name>A0A0L0F2Y5_9EUKA</name>
<dbReference type="STRING" id="667725.A0A0L0F2Y5"/>
<keyword evidence="4" id="KW-1185">Reference proteome</keyword>
<feature type="non-terminal residue" evidence="3">
    <location>
        <position position="1"/>
    </location>
</feature>
<keyword evidence="1" id="KW-0677">Repeat</keyword>
<dbReference type="OrthoDB" id="6375767at2759"/>
<evidence type="ECO:0000313" key="4">
    <source>
        <dbReference type="Proteomes" id="UP000054560"/>
    </source>
</evidence>
<proteinExistence type="predicted"/>
<dbReference type="Gene3D" id="3.40.20.10">
    <property type="entry name" value="Severin"/>
    <property type="match status" value="2"/>
</dbReference>
<protein>
    <recommendedName>
        <fullName evidence="2">Gelsolin-like domain-containing protein</fullName>
    </recommendedName>
</protein>
<dbReference type="Pfam" id="PF00626">
    <property type="entry name" value="Gelsolin"/>
    <property type="match status" value="1"/>
</dbReference>
<reference evidence="3 4" key="1">
    <citation type="submission" date="2011-02" db="EMBL/GenBank/DDBJ databases">
        <title>The Genome Sequence of Sphaeroforma arctica JP610.</title>
        <authorList>
            <consortium name="The Broad Institute Genome Sequencing Platform"/>
            <person name="Russ C."/>
            <person name="Cuomo C."/>
            <person name="Young S.K."/>
            <person name="Zeng Q."/>
            <person name="Gargeya S."/>
            <person name="Alvarado L."/>
            <person name="Berlin A."/>
            <person name="Chapman S.B."/>
            <person name="Chen Z."/>
            <person name="Freedman E."/>
            <person name="Gellesch M."/>
            <person name="Goldberg J."/>
            <person name="Griggs A."/>
            <person name="Gujja S."/>
            <person name="Heilman E."/>
            <person name="Heiman D."/>
            <person name="Howarth C."/>
            <person name="Mehta T."/>
            <person name="Neiman D."/>
            <person name="Pearson M."/>
            <person name="Roberts A."/>
            <person name="Saif S."/>
            <person name="Shea T."/>
            <person name="Shenoy N."/>
            <person name="Sisk P."/>
            <person name="Stolte C."/>
            <person name="Sykes S."/>
            <person name="White J."/>
            <person name="Yandava C."/>
            <person name="Burger G."/>
            <person name="Gray M.W."/>
            <person name="Holland P.W.H."/>
            <person name="King N."/>
            <person name="Lang F.B.F."/>
            <person name="Roger A.J."/>
            <person name="Ruiz-Trillo I."/>
            <person name="Haas B."/>
            <person name="Nusbaum C."/>
            <person name="Birren B."/>
        </authorList>
    </citation>
    <scope>NUCLEOTIDE SEQUENCE [LARGE SCALE GENOMIC DNA]</scope>
    <source>
        <strain evidence="3 4">JP610</strain>
    </source>
</reference>